<dbReference type="InterPro" id="IPR003838">
    <property type="entry name" value="ABC3_permease_C"/>
</dbReference>
<dbReference type="Pfam" id="PF02687">
    <property type="entry name" value="FtsX"/>
    <property type="match status" value="2"/>
</dbReference>
<evidence type="ECO:0000256" key="2">
    <source>
        <dbReference type="ARBA" id="ARBA00022475"/>
    </source>
</evidence>
<evidence type="ECO:0000256" key="3">
    <source>
        <dbReference type="ARBA" id="ARBA00022692"/>
    </source>
</evidence>
<feature type="domain" description="MacB-like periplasmic core" evidence="8">
    <location>
        <begin position="21"/>
        <end position="238"/>
    </location>
</feature>
<keyword evidence="4 6" id="KW-1133">Transmembrane helix</keyword>
<feature type="transmembrane region" description="Helical" evidence="6">
    <location>
        <begin position="676"/>
        <end position="698"/>
    </location>
</feature>
<dbReference type="PANTHER" id="PTHR30572:SF18">
    <property type="entry name" value="ABC-TYPE MACROLIDE FAMILY EXPORT SYSTEM PERMEASE COMPONENT 2"/>
    <property type="match status" value="1"/>
</dbReference>
<accession>A0AAP2GLA7</accession>
<keyword evidence="5 6" id="KW-0472">Membrane</keyword>
<feature type="domain" description="MacB-like periplasmic core" evidence="8">
    <location>
        <begin position="437"/>
        <end position="643"/>
    </location>
</feature>
<feature type="transmembrane region" description="Helical" evidence="6">
    <location>
        <begin position="383"/>
        <end position="404"/>
    </location>
</feature>
<feature type="domain" description="ABC3 transporter permease C-terminal" evidence="7">
    <location>
        <begin position="679"/>
        <end position="792"/>
    </location>
</feature>
<evidence type="ECO:0000256" key="1">
    <source>
        <dbReference type="ARBA" id="ARBA00004651"/>
    </source>
</evidence>
<dbReference type="GO" id="GO:0022857">
    <property type="term" value="F:transmembrane transporter activity"/>
    <property type="evidence" value="ECO:0007669"/>
    <property type="project" value="TreeGrafter"/>
</dbReference>
<feature type="transmembrane region" description="Helical" evidence="6">
    <location>
        <begin position="20"/>
        <end position="41"/>
    </location>
</feature>
<dbReference type="RefSeq" id="WP_254168600.1">
    <property type="nucleotide sequence ID" value="NZ_JAHESF010000036.1"/>
</dbReference>
<evidence type="ECO:0000256" key="5">
    <source>
        <dbReference type="ARBA" id="ARBA00023136"/>
    </source>
</evidence>
<feature type="transmembrane region" description="Helical" evidence="6">
    <location>
        <begin position="763"/>
        <end position="785"/>
    </location>
</feature>
<dbReference type="PROSITE" id="PS51257">
    <property type="entry name" value="PROKAR_LIPOPROTEIN"/>
    <property type="match status" value="1"/>
</dbReference>
<keyword evidence="10" id="KW-1185">Reference proteome</keyword>
<feature type="domain" description="ABC3 transporter permease C-terminal" evidence="7">
    <location>
        <begin position="292"/>
        <end position="409"/>
    </location>
</feature>
<sequence length="799" mass="90335">MIKNYFSIAWRNIRQSPLYAFINIFSLAIGLACCMAIYLFIADERSFDAFHSKSQNIYRLDEVQNFTGTNLQKVALSMPGMGPNIKAEFPEVETYTRFWNGSKQLVEKNEDRFLIDNVATVDSTFLDVFDFALLQGDRNTLLDEPYCIAITEETALKFFKDTNEAMNNTLRLEGQDHKITGILKNVPETSHLQFDILRSMASRIRERPDFNDRWGSNFLNTYFVLQPNVNIKALEEKFPAFLRRHMDDPEINKRYVLFLQRLDEVHLASTDIEHDYNNYRKFNGKYLDVFTVVGIFILLIAAVNFMNLTTARASHRWKEIGVRKSVGAKKLQLFIQFIFESTLLALFALVLAVVLDLLFVPLLNGLIGRQLSMMGLFSAPANIGLMLLITAGLGFLTGIYPSLYMTSFNMARVLKGGGKGEGRSIFRSSLVVVQFGLALAMIVSTFIVVQQLSYMKNKDIGFDKDQMLLVDMNQEANQKFETLKNELLKSRHVLGVTASGQRLGNNFHQWGFKVKADTGVMNITPSNVNVDYDYLKVYGIKVKEGRGFSKDNVTDNGFAFVINESLAKELGMKETVGTRAGHAWYHNDSLGTIIGVTEDFNFNSLHHKINTLSMVVHPDWGYDELSVKIDGANVQEAVADVKKIWEQQVTSFPFNHSFLDEHFEVLYRSDQQMSSVVTIMAALAILISCMGLFGLAAITTERKTKEIGIRKVLGASETQITVLLSKNFTMLIVVSFVLASPLTYLLLTQWLESFAYRVEINPLLFLLGGVVALIIALVTISYHTLRSARANPVKALRYE</sequence>
<evidence type="ECO:0000256" key="6">
    <source>
        <dbReference type="SAM" id="Phobius"/>
    </source>
</evidence>
<dbReference type="PANTHER" id="PTHR30572">
    <property type="entry name" value="MEMBRANE COMPONENT OF TRANSPORTER-RELATED"/>
    <property type="match status" value="1"/>
</dbReference>
<dbReference type="Pfam" id="PF12704">
    <property type="entry name" value="MacB_PCD"/>
    <property type="match status" value="2"/>
</dbReference>
<keyword evidence="2" id="KW-1003">Cell membrane</keyword>
<organism evidence="9 10">
    <name type="scientific">Chryseosolibacter histidini</name>
    <dbReference type="NCBI Taxonomy" id="2782349"/>
    <lineage>
        <taxon>Bacteria</taxon>
        <taxon>Pseudomonadati</taxon>
        <taxon>Bacteroidota</taxon>
        <taxon>Cytophagia</taxon>
        <taxon>Cytophagales</taxon>
        <taxon>Chryseotaleaceae</taxon>
        <taxon>Chryseosolibacter</taxon>
    </lineage>
</organism>
<evidence type="ECO:0000259" key="7">
    <source>
        <dbReference type="Pfam" id="PF02687"/>
    </source>
</evidence>
<feature type="transmembrane region" description="Helical" evidence="6">
    <location>
        <begin position="286"/>
        <end position="308"/>
    </location>
</feature>
<evidence type="ECO:0000259" key="8">
    <source>
        <dbReference type="Pfam" id="PF12704"/>
    </source>
</evidence>
<proteinExistence type="predicted"/>
<dbReference type="GO" id="GO:0005886">
    <property type="term" value="C:plasma membrane"/>
    <property type="evidence" value="ECO:0007669"/>
    <property type="project" value="UniProtKB-SubCell"/>
</dbReference>
<feature type="transmembrane region" description="Helical" evidence="6">
    <location>
        <begin position="728"/>
        <end position="751"/>
    </location>
</feature>
<evidence type="ECO:0000313" key="10">
    <source>
        <dbReference type="Proteomes" id="UP001319200"/>
    </source>
</evidence>
<dbReference type="InterPro" id="IPR050250">
    <property type="entry name" value="Macrolide_Exporter_MacB"/>
</dbReference>
<comment type="subcellular location">
    <subcellularLocation>
        <location evidence="1">Cell membrane</location>
        <topology evidence="1">Multi-pass membrane protein</topology>
    </subcellularLocation>
</comment>
<protein>
    <submittedName>
        <fullName evidence="9">ABC transporter permease</fullName>
    </submittedName>
</protein>
<feature type="transmembrane region" description="Helical" evidence="6">
    <location>
        <begin position="425"/>
        <end position="449"/>
    </location>
</feature>
<dbReference type="Proteomes" id="UP001319200">
    <property type="component" value="Unassembled WGS sequence"/>
</dbReference>
<comment type="caution">
    <text evidence="9">The sequence shown here is derived from an EMBL/GenBank/DDBJ whole genome shotgun (WGS) entry which is preliminary data.</text>
</comment>
<name>A0AAP2GLA7_9BACT</name>
<dbReference type="InterPro" id="IPR025857">
    <property type="entry name" value="MacB_PCD"/>
</dbReference>
<dbReference type="AlphaFoldDB" id="A0AAP2GLA7"/>
<dbReference type="EMBL" id="JAHESF010000036">
    <property type="protein sequence ID" value="MBT1700191.1"/>
    <property type="molecule type" value="Genomic_DNA"/>
</dbReference>
<reference evidence="9 10" key="1">
    <citation type="submission" date="2021-05" db="EMBL/GenBank/DDBJ databases">
        <title>A Polyphasic approach of four new species of the genus Ohtaekwangia: Ohtaekwangia histidinii sp. nov., Ohtaekwangia cretensis sp. nov., Ohtaekwangia indiensis sp. nov., Ohtaekwangia reichenbachii sp. nov. from diverse environment.</title>
        <authorList>
            <person name="Octaviana S."/>
        </authorList>
    </citation>
    <scope>NUCLEOTIDE SEQUENCE [LARGE SCALE GENOMIC DNA]</scope>
    <source>
        <strain evidence="9 10">PWU4</strain>
    </source>
</reference>
<keyword evidence="3 6" id="KW-0812">Transmembrane</keyword>
<evidence type="ECO:0000256" key="4">
    <source>
        <dbReference type="ARBA" id="ARBA00022989"/>
    </source>
</evidence>
<gene>
    <name evidence="9" type="ORF">KK083_25100</name>
</gene>
<feature type="transmembrane region" description="Helical" evidence="6">
    <location>
        <begin position="333"/>
        <end position="363"/>
    </location>
</feature>
<evidence type="ECO:0000313" key="9">
    <source>
        <dbReference type="EMBL" id="MBT1700191.1"/>
    </source>
</evidence>